<gene>
    <name evidence="8" type="ORF">CE91St30_16150</name>
</gene>
<evidence type="ECO:0000313" key="8">
    <source>
        <dbReference type="EMBL" id="BDE96282.1"/>
    </source>
</evidence>
<proteinExistence type="inferred from homology"/>
<dbReference type="Proteomes" id="UP001320544">
    <property type="component" value="Chromosome"/>
</dbReference>
<feature type="transmembrane region" description="Helical" evidence="6">
    <location>
        <begin position="104"/>
        <end position="123"/>
    </location>
</feature>
<feature type="transmembrane region" description="Helical" evidence="6">
    <location>
        <begin position="253"/>
        <end position="272"/>
    </location>
</feature>
<accession>A0ABN6MHS0</accession>
<dbReference type="CDD" id="cd04301">
    <property type="entry name" value="NAT_SF"/>
    <property type="match status" value="1"/>
</dbReference>
<dbReference type="SUPFAM" id="SSF55729">
    <property type="entry name" value="Acyl-CoA N-acyltransferases (Nat)"/>
    <property type="match status" value="1"/>
</dbReference>
<evidence type="ECO:0000256" key="6">
    <source>
        <dbReference type="SAM" id="Phobius"/>
    </source>
</evidence>
<evidence type="ECO:0000256" key="3">
    <source>
        <dbReference type="ARBA" id="ARBA00022692"/>
    </source>
</evidence>
<dbReference type="Pfam" id="PF00892">
    <property type="entry name" value="EamA"/>
    <property type="match status" value="2"/>
</dbReference>
<evidence type="ECO:0000256" key="1">
    <source>
        <dbReference type="ARBA" id="ARBA00004141"/>
    </source>
</evidence>
<evidence type="ECO:0000313" key="9">
    <source>
        <dbReference type="Proteomes" id="UP001320544"/>
    </source>
</evidence>
<dbReference type="PANTHER" id="PTHR32322:SF2">
    <property type="entry name" value="EAMA DOMAIN-CONTAINING PROTEIN"/>
    <property type="match status" value="1"/>
</dbReference>
<dbReference type="EMBL" id="AP025564">
    <property type="protein sequence ID" value="BDE96282.1"/>
    <property type="molecule type" value="Genomic_DNA"/>
</dbReference>
<dbReference type="InterPro" id="IPR016181">
    <property type="entry name" value="Acyl_CoA_acyltransferase"/>
</dbReference>
<dbReference type="PROSITE" id="PS51186">
    <property type="entry name" value="GNAT"/>
    <property type="match status" value="1"/>
</dbReference>
<keyword evidence="4 6" id="KW-1133">Transmembrane helix</keyword>
<protein>
    <recommendedName>
        <fullName evidence="7">N-acetyltransferase domain-containing protein</fullName>
    </recommendedName>
</protein>
<sequence length="504" mass="54413">MVVQGNHVMRGVVCALLGGVLWGFSGTCAQLLMSTYDVPALWITCVRMSIAGALFLAATAVKDPRGLVAVFRDWRSLISIAAFALFGVLLTQVSYLLTIGYTDAGTGTMLEQIGLVFIMVYVCLRTRRLPKLREAIGLVFALIGMVVISTQGNLGGLAIPIEGLAWGLVAALALAFYTLMPARVLKKWGSLIVTGLAMTFGGAAATAFVQPWTIPVAVEPGMVATMAAIVVVGTLGAYMLYLQGITDAGPVKASLLCAVEPVSAMVISAVWLKTAITVYDIGGCALILVMVLLVTQREEKPAAEDGGFEQAPDAPLFLGPAAVLGYFSSRVAERDDYGTAMALLDEGHKTFKELGIDEGRKKYPSPRRLMHSIKNKTTHLIENKDGVAIGMYAVSFSPDPQYGKPFSGRWLTQDSGGEPPYAVLHWVSVAPAARRSGVGRFILDDAERLARKRGRESLRADIYPENEPMRALLEKYGYSECGVVAVKDYFGREKRRVAFEKMLR</sequence>
<keyword evidence="9" id="KW-1185">Reference proteome</keyword>
<keyword evidence="3 6" id="KW-0812">Transmembrane</keyword>
<feature type="transmembrane region" description="Helical" evidence="6">
    <location>
        <begin position="221"/>
        <end position="241"/>
    </location>
</feature>
<dbReference type="Gene3D" id="3.40.630.30">
    <property type="match status" value="1"/>
</dbReference>
<dbReference type="InterPro" id="IPR037185">
    <property type="entry name" value="EmrE-like"/>
</dbReference>
<evidence type="ECO:0000256" key="5">
    <source>
        <dbReference type="ARBA" id="ARBA00023136"/>
    </source>
</evidence>
<feature type="transmembrane region" description="Helical" evidence="6">
    <location>
        <begin position="158"/>
        <end position="179"/>
    </location>
</feature>
<feature type="transmembrane region" description="Helical" evidence="6">
    <location>
        <begin position="39"/>
        <end position="57"/>
    </location>
</feature>
<dbReference type="Pfam" id="PF00583">
    <property type="entry name" value="Acetyltransf_1"/>
    <property type="match status" value="1"/>
</dbReference>
<comment type="similarity">
    <text evidence="2">Belongs to the EamA transporter family.</text>
</comment>
<keyword evidence="5 6" id="KW-0472">Membrane</keyword>
<dbReference type="RefSeq" id="WP_341801952.1">
    <property type="nucleotide sequence ID" value="NZ_AP025564.1"/>
</dbReference>
<dbReference type="PANTHER" id="PTHR32322">
    <property type="entry name" value="INNER MEMBRANE TRANSPORTER"/>
    <property type="match status" value="1"/>
</dbReference>
<feature type="transmembrane region" description="Helical" evidence="6">
    <location>
        <begin position="278"/>
        <end position="295"/>
    </location>
</feature>
<evidence type="ECO:0000256" key="4">
    <source>
        <dbReference type="ARBA" id="ARBA00022989"/>
    </source>
</evidence>
<comment type="subcellular location">
    <subcellularLocation>
        <location evidence="1">Membrane</location>
        <topology evidence="1">Multi-pass membrane protein</topology>
    </subcellularLocation>
</comment>
<dbReference type="InterPro" id="IPR050638">
    <property type="entry name" value="AA-Vitamin_Transporters"/>
</dbReference>
<feature type="transmembrane region" description="Helical" evidence="6">
    <location>
        <begin position="12"/>
        <end position="33"/>
    </location>
</feature>
<dbReference type="InterPro" id="IPR000182">
    <property type="entry name" value="GNAT_dom"/>
</dbReference>
<feature type="transmembrane region" description="Helical" evidence="6">
    <location>
        <begin position="191"/>
        <end position="209"/>
    </location>
</feature>
<name>A0ABN6MHS0_9ACTN</name>
<dbReference type="SUPFAM" id="SSF103481">
    <property type="entry name" value="Multidrug resistance efflux transporter EmrE"/>
    <property type="match status" value="2"/>
</dbReference>
<feature type="transmembrane region" description="Helical" evidence="6">
    <location>
        <begin position="77"/>
        <end position="98"/>
    </location>
</feature>
<organism evidence="8 9">
    <name type="scientific">Raoultibacter timonensis</name>
    <dbReference type="NCBI Taxonomy" id="1907662"/>
    <lineage>
        <taxon>Bacteria</taxon>
        <taxon>Bacillati</taxon>
        <taxon>Actinomycetota</taxon>
        <taxon>Coriobacteriia</taxon>
        <taxon>Eggerthellales</taxon>
        <taxon>Eggerthellaceae</taxon>
        <taxon>Raoultibacter</taxon>
    </lineage>
</organism>
<evidence type="ECO:0000259" key="7">
    <source>
        <dbReference type="PROSITE" id="PS51186"/>
    </source>
</evidence>
<reference evidence="8 9" key="1">
    <citation type="submission" date="2022-01" db="EMBL/GenBank/DDBJ databases">
        <title>Novel bile acid biosynthetic pathways are enriched in the microbiome of centenarians.</title>
        <authorList>
            <person name="Sato Y."/>
            <person name="Atarashi K."/>
            <person name="Plichta R.D."/>
            <person name="Arai Y."/>
            <person name="Sasajima S."/>
            <person name="Kearney M.S."/>
            <person name="Suda W."/>
            <person name="Takeshita K."/>
            <person name="Sasaki T."/>
            <person name="Okamoto S."/>
            <person name="Skelly N.A."/>
            <person name="Okamura Y."/>
            <person name="Vlamakis H."/>
            <person name="Li Y."/>
            <person name="Tanoue T."/>
            <person name="Takei H."/>
            <person name="Nittono H."/>
            <person name="Narushima S."/>
            <person name="Irie J."/>
            <person name="Itoh H."/>
            <person name="Moriya K."/>
            <person name="Sugiura Y."/>
            <person name="Suematsu M."/>
            <person name="Moritoki N."/>
            <person name="Shibata S."/>
            <person name="Littman R.D."/>
            <person name="Fischbach A.M."/>
            <person name="Uwamino Y."/>
            <person name="Inoue T."/>
            <person name="Honda A."/>
            <person name="Hattori M."/>
            <person name="Murai T."/>
            <person name="Xavier J.R."/>
            <person name="Hirose N."/>
            <person name="Honda K."/>
        </authorList>
    </citation>
    <scope>NUCLEOTIDE SEQUENCE [LARGE SCALE GENOMIC DNA]</scope>
    <source>
        <strain evidence="8 9">CE91-St30</strain>
    </source>
</reference>
<feature type="domain" description="N-acetyltransferase" evidence="7">
    <location>
        <begin position="329"/>
        <end position="504"/>
    </location>
</feature>
<evidence type="ECO:0000256" key="2">
    <source>
        <dbReference type="ARBA" id="ARBA00007362"/>
    </source>
</evidence>
<dbReference type="InterPro" id="IPR000620">
    <property type="entry name" value="EamA_dom"/>
</dbReference>
<feature type="transmembrane region" description="Helical" evidence="6">
    <location>
        <begin position="135"/>
        <end position="152"/>
    </location>
</feature>